<comment type="similarity">
    <text evidence="1">Belongs to the type-I restriction system S methylase family.</text>
</comment>
<dbReference type="PANTHER" id="PTHR30408:SF12">
    <property type="entry name" value="TYPE I RESTRICTION ENZYME MJAVIII SPECIFICITY SUBUNIT"/>
    <property type="match status" value="1"/>
</dbReference>
<accession>A0ABU1QNE5</accession>
<dbReference type="InterPro" id="IPR044946">
    <property type="entry name" value="Restrct_endonuc_typeI_TRD_sf"/>
</dbReference>
<dbReference type="EMBL" id="JAVDUG010000009">
    <property type="protein sequence ID" value="MDR6780679.1"/>
    <property type="molecule type" value="Genomic_DNA"/>
</dbReference>
<dbReference type="InterPro" id="IPR052021">
    <property type="entry name" value="Type-I_RS_S_subunit"/>
</dbReference>
<evidence type="ECO:0000313" key="5">
    <source>
        <dbReference type="EMBL" id="MDR6780679.1"/>
    </source>
</evidence>
<dbReference type="Proteomes" id="UP001266807">
    <property type="component" value="Unassembled WGS sequence"/>
</dbReference>
<dbReference type="RefSeq" id="WP_310169053.1">
    <property type="nucleotide sequence ID" value="NZ_JAVDUG010000009.1"/>
</dbReference>
<organism evidence="5 6">
    <name type="scientific">Paenibacillus peoriae</name>
    <dbReference type="NCBI Taxonomy" id="59893"/>
    <lineage>
        <taxon>Bacteria</taxon>
        <taxon>Bacillati</taxon>
        <taxon>Bacillota</taxon>
        <taxon>Bacilli</taxon>
        <taxon>Bacillales</taxon>
        <taxon>Paenibacillaceae</taxon>
        <taxon>Paenibacillus</taxon>
    </lineage>
</organism>
<reference evidence="5 6" key="1">
    <citation type="submission" date="2023-07" db="EMBL/GenBank/DDBJ databases">
        <title>Sorghum-associated microbial communities from plants grown in Nebraska, USA.</title>
        <authorList>
            <person name="Schachtman D."/>
        </authorList>
    </citation>
    <scope>NUCLEOTIDE SEQUENCE [LARGE SCALE GENOMIC DNA]</scope>
    <source>
        <strain evidence="5 6">BE143</strain>
    </source>
</reference>
<dbReference type="Gene3D" id="3.90.220.20">
    <property type="entry name" value="DNA methylase specificity domains"/>
    <property type="match status" value="2"/>
</dbReference>
<protein>
    <submittedName>
        <fullName evidence="5">Type I restriction enzyme S subunit</fullName>
        <ecNumber evidence="5">3.1.21.3</ecNumber>
    </submittedName>
</protein>
<feature type="domain" description="Type I restriction modification DNA specificity" evidence="4">
    <location>
        <begin position="236"/>
        <end position="388"/>
    </location>
</feature>
<dbReference type="Gene3D" id="1.10.287.1120">
    <property type="entry name" value="Bipartite methylase S protein"/>
    <property type="match status" value="1"/>
</dbReference>
<proteinExistence type="inferred from homology"/>
<evidence type="ECO:0000256" key="3">
    <source>
        <dbReference type="ARBA" id="ARBA00023125"/>
    </source>
</evidence>
<evidence type="ECO:0000313" key="6">
    <source>
        <dbReference type="Proteomes" id="UP001266807"/>
    </source>
</evidence>
<comment type="caution">
    <text evidence="5">The sequence shown here is derived from an EMBL/GenBank/DDBJ whole genome shotgun (WGS) entry which is preliminary data.</text>
</comment>
<dbReference type="SUPFAM" id="SSF116734">
    <property type="entry name" value="DNA methylase specificity domain"/>
    <property type="match status" value="2"/>
</dbReference>
<dbReference type="GO" id="GO:0009035">
    <property type="term" value="F:type I site-specific deoxyribonuclease activity"/>
    <property type="evidence" value="ECO:0007669"/>
    <property type="project" value="UniProtKB-EC"/>
</dbReference>
<gene>
    <name evidence="5" type="ORF">J2W98_004986</name>
</gene>
<evidence type="ECO:0000256" key="2">
    <source>
        <dbReference type="ARBA" id="ARBA00022747"/>
    </source>
</evidence>
<feature type="domain" description="Type I restriction modification DNA specificity" evidence="4">
    <location>
        <begin position="20"/>
        <end position="207"/>
    </location>
</feature>
<dbReference type="EC" id="3.1.21.3" evidence="5"/>
<evidence type="ECO:0000256" key="1">
    <source>
        <dbReference type="ARBA" id="ARBA00010923"/>
    </source>
</evidence>
<sequence length="400" mass="45133">MSEHKENVPKIRFPGFTDAWEQRRFGLVFDPIPNNSFSRADLNYEEGKIKSIHYGDILIKYGAVTDCGRDVIPFITGAEVSDHESQLLQNGDVLIADAAEDKTVGKSTEIVGITDIPVVSGLHTIACRPKVKMQPNYLGYYMNSPSYHQQLLPLMQGIKVLSLSRTNLAKTFICYPTSAQEQSLIGKVFANLDHLITLHQRKLNNVKNLKAGLLQKMFPKNGEDFPEIRFPGFTDAWEQRKVIDIAPLQRGFDLPVSEMEAGSYPVIMSNGVGAYHSKYKARAPGVVTGRSGTIGNLTFVETDYWPHNTALWVTDFKGNDAKFIYYLYQKLDLKRYGTGSGVPTLNRNNVHDTKTSIPSVTEQNQISRLFESLDHLITLHQRKLEHLQEQKKGLLQQMFI</sequence>
<evidence type="ECO:0000259" key="4">
    <source>
        <dbReference type="Pfam" id="PF01420"/>
    </source>
</evidence>
<dbReference type="InterPro" id="IPR000055">
    <property type="entry name" value="Restrct_endonuc_typeI_TRD"/>
</dbReference>
<name>A0ABU1QNE5_9BACL</name>
<dbReference type="Pfam" id="PF01420">
    <property type="entry name" value="Methylase_S"/>
    <property type="match status" value="2"/>
</dbReference>
<keyword evidence="3" id="KW-0238">DNA-binding</keyword>
<keyword evidence="6" id="KW-1185">Reference proteome</keyword>
<keyword evidence="5" id="KW-0378">Hydrolase</keyword>
<dbReference type="PANTHER" id="PTHR30408">
    <property type="entry name" value="TYPE-1 RESTRICTION ENZYME ECOKI SPECIFICITY PROTEIN"/>
    <property type="match status" value="1"/>
</dbReference>
<dbReference type="CDD" id="cd17267">
    <property type="entry name" value="RMtype1_S_EcoAO83I-TRD1-CR1_like"/>
    <property type="match status" value="1"/>
</dbReference>
<keyword evidence="2" id="KW-0680">Restriction system</keyword>